<protein>
    <submittedName>
        <fullName evidence="4">Uncharacterized protein</fullName>
    </submittedName>
</protein>
<name>A0ABR3XR44_9PEZI</name>
<evidence type="ECO:0000256" key="2">
    <source>
        <dbReference type="ARBA" id="ARBA00022801"/>
    </source>
</evidence>
<dbReference type="InterPro" id="IPR006710">
    <property type="entry name" value="Glyco_hydro_43"/>
</dbReference>
<sequence>MADDPAHHCIGVATANRAVRPYVTGPEPLTCGIPPVDGKGDSSSPGTIDAAGFLDEATDRRYVMYKADGNSARRGGSCGNNVAPRVATPLVLQEVNAQDRITAVGEPVPILEREDAEDGPLVETLSLVRVSGRYVLFYSRHCCDSAAYDVRYAVAHQVTRPYVRRTSPLLRTSNLGLTSPRGATGAEDGKWLVFHRTAPTGGACLERHLTSPAIRWLSPDTSRDSWTVVNKSIITRDIGTRC</sequence>
<gene>
    <name evidence="4" type="ORF">VTK73DRAFT_8179</name>
</gene>
<reference evidence="4 5" key="1">
    <citation type="journal article" date="2024" name="Commun. Biol.">
        <title>Comparative genomic analysis of thermophilic fungi reveals convergent evolutionary adaptations and gene losses.</title>
        <authorList>
            <person name="Steindorff A.S."/>
            <person name="Aguilar-Pontes M.V."/>
            <person name="Robinson A.J."/>
            <person name="Andreopoulos B."/>
            <person name="LaButti K."/>
            <person name="Kuo A."/>
            <person name="Mondo S."/>
            <person name="Riley R."/>
            <person name="Otillar R."/>
            <person name="Haridas S."/>
            <person name="Lipzen A."/>
            <person name="Grimwood J."/>
            <person name="Schmutz J."/>
            <person name="Clum A."/>
            <person name="Reid I.D."/>
            <person name="Moisan M.C."/>
            <person name="Butler G."/>
            <person name="Nguyen T.T.M."/>
            <person name="Dewar K."/>
            <person name="Conant G."/>
            <person name="Drula E."/>
            <person name="Henrissat B."/>
            <person name="Hansel C."/>
            <person name="Singer S."/>
            <person name="Hutchinson M.I."/>
            <person name="de Vries R.P."/>
            <person name="Natvig D.O."/>
            <person name="Powell A.J."/>
            <person name="Tsang A."/>
            <person name="Grigoriev I.V."/>
        </authorList>
    </citation>
    <scope>NUCLEOTIDE SEQUENCE [LARGE SCALE GENOMIC DNA]</scope>
    <source>
        <strain evidence="4 5">ATCC 24622</strain>
    </source>
</reference>
<dbReference type="EMBL" id="JAZHXJ010000058">
    <property type="protein sequence ID" value="KAL1878044.1"/>
    <property type="molecule type" value="Genomic_DNA"/>
</dbReference>
<proteinExistence type="inferred from homology"/>
<accession>A0ABR3XR44</accession>
<comment type="caution">
    <text evidence="4">The sequence shown here is derived from an EMBL/GenBank/DDBJ whole genome shotgun (WGS) entry which is preliminary data.</text>
</comment>
<dbReference type="SUPFAM" id="SSF75005">
    <property type="entry name" value="Arabinanase/levansucrase/invertase"/>
    <property type="match status" value="1"/>
</dbReference>
<dbReference type="Gene3D" id="2.115.10.20">
    <property type="entry name" value="Glycosyl hydrolase domain, family 43"/>
    <property type="match status" value="1"/>
</dbReference>
<evidence type="ECO:0000256" key="1">
    <source>
        <dbReference type="ARBA" id="ARBA00009865"/>
    </source>
</evidence>
<evidence type="ECO:0000256" key="3">
    <source>
        <dbReference type="ARBA" id="ARBA00023295"/>
    </source>
</evidence>
<keyword evidence="5" id="KW-1185">Reference proteome</keyword>
<comment type="similarity">
    <text evidence="1">Belongs to the glycosyl hydrolase 43 family.</text>
</comment>
<dbReference type="Pfam" id="PF04616">
    <property type="entry name" value="Glyco_hydro_43"/>
    <property type="match status" value="1"/>
</dbReference>
<keyword evidence="2" id="KW-0378">Hydrolase</keyword>
<dbReference type="Proteomes" id="UP001586593">
    <property type="component" value="Unassembled WGS sequence"/>
</dbReference>
<dbReference type="InterPro" id="IPR023296">
    <property type="entry name" value="Glyco_hydro_beta-prop_sf"/>
</dbReference>
<keyword evidence="3" id="KW-0326">Glycosidase</keyword>
<evidence type="ECO:0000313" key="4">
    <source>
        <dbReference type="EMBL" id="KAL1878044.1"/>
    </source>
</evidence>
<evidence type="ECO:0000313" key="5">
    <source>
        <dbReference type="Proteomes" id="UP001586593"/>
    </source>
</evidence>
<organism evidence="4 5">
    <name type="scientific">Phialemonium thermophilum</name>
    <dbReference type="NCBI Taxonomy" id="223376"/>
    <lineage>
        <taxon>Eukaryota</taxon>
        <taxon>Fungi</taxon>
        <taxon>Dikarya</taxon>
        <taxon>Ascomycota</taxon>
        <taxon>Pezizomycotina</taxon>
        <taxon>Sordariomycetes</taxon>
        <taxon>Sordariomycetidae</taxon>
        <taxon>Cephalothecales</taxon>
        <taxon>Cephalothecaceae</taxon>
        <taxon>Phialemonium</taxon>
    </lineage>
</organism>